<proteinExistence type="inferred from homology"/>
<evidence type="ECO:0000313" key="6">
    <source>
        <dbReference type="Proteomes" id="UP000081671"/>
    </source>
</evidence>
<dbReference type="RefSeq" id="XP_012888350.1">
    <property type="nucleotide sequence ID" value="XM_013032896.1"/>
</dbReference>
<keyword evidence="4" id="KW-0175">Coiled coil</keyword>
<feature type="compositionally biased region" description="Basic and acidic residues" evidence="5">
    <location>
        <begin position="416"/>
        <end position="427"/>
    </location>
</feature>
<evidence type="ECO:0000256" key="5">
    <source>
        <dbReference type="SAM" id="MobiDB-lite"/>
    </source>
</evidence>
<dbReference type="GO" id="GO:0030688">
    <property type="term" value="C:preribosome, small subunit precursor"/>
    <property type="evidence" value="ECO:0007669"/>
    <property type="project" value="InterPro"/>
</dbReference>
<dbReference type="Proteomes" id="UP000081671">
    <property type="component" value="Unplaced"/>
</dbReference>
<dbReference type="AlphaFoldDB" id="A0A1S3GI16"/>
<dbReference type="GeneID" id="105998231"/>
<dbReference type="PANTHER" id="PTHR31109">
    <property type="entry name" value="PROTEIN FAM207A"/>
    <property type="match status" value="1"/>
</dbReference>
<dbReference type="InParanoid" id="A0A1S3GI16"/>
<feature type="region of interest" description="Disordered" evidence="5">
    <location>
        <begin position="130"/>
        <end position="187"/>
    </location>
</feature>
<accession>A0A1S3GI16</accession>
<reference evidence="7" key="1">
    <citation type="submission" date="2025-08" db="UniProtKB">
        <authorList>
            <consortium name="RefSeq"/>
        </authorList>
    </citation>
    <scope>IDENTIFICATION</scope>
    <source>
        <tissue evidence="7">Kidney</tissue>
    </source>
</reference>
<comment type="subcellular location">
    <subcellularLocation>
        <location evidence="1">Nucleus</location>
        <location evidence="1">Nucleolus</location>
    </subcellularLocation>
</comment>
<feature type="compositionally biased region" description="Polar residues" evidence="5">
    <location>
        <begin position="72"/>
        <end position="82"/>
    </location>
</feature>
<evidence type="ECO:0000256" key="3">
    <source>
        <dbReference type="ARBA" id="ARBA00023242"/>
    </source>
</evidence>
<sequence length="480" mass="52095">MERACHRGGPADGPATGCQRAREERRPRSLILQNRGHPSLVLTDGQVPTDGQRAWLPGAARDPAGAAHSRPQGGTRNATPGLNNAGKVDRGLSSASRQEAPQTREARRQEAPQLTREARWAPLQLIQEGQAAGSAAADPGGQGASTAADPGGQGASAAGCPSRALFRGRTVEAPRRRRGPATEGRWHSHPSLVPVLLALLGCGQWHQREHNFVVFSKLPLRATHSTTLKDVTGLVELLLWTSAGLRERSGAQARGKTPPCVPQIAPEALRCPRVPAPAPPAEAGEPTGQGLRLTAEGSPPARLVLGDGDWSFVHTDIFAKTQIDPGALVQKLELDQKSVVSLKRGLEAKAILPKKEKLRLRRERWLQKIEAIKLAEKKLREERKRRATVVVGDLHPLRDALPELQELEAGGRRQTGSRETRKPRSAELSRMSAAQRQRLLEEERIRFQELLASPAYRASPLLAIGQQLAQQMHLEGGSRF</sequence>
<dbReference type="CTD" id="85395"/>
<comment type="similarity">
    <text evidence="2">Belongs to the SLX9 family.</text>
</comment>
<feature type="region of interest" description="Disordered" evidence="5">
    <location>
        <begin position="402"/>
        <end position="433"/>
    </location>
</feature>
<dbReference type="GO" id="GO:0000462">
    <property type="term" value="P:maturation of SSU-rRNA from tricistronic rRNA transcript (SSU-rRNA, 5.8S rRNA, LSU-rRNA)"/>
    <property type="evidence" value="ECO:0007669"/>
    <property type="project" value="InterPro"/>
</dbReference>
<evidence type="ECO:0000256" key="2">
    <source>
        <dbReference type="ARBA" id="ARBA00011022"/>
    </source>
</evidence>
<protein>
    <submittedName>
        <fullName evidence="7">Protein FAM207A</fullName>
    </submittedName>
</protein>
<gene>
    <name evidence="7" type="primary">Fam207a</name>
</gene>
<feature type="coiled-coil region" evidence="4">
    <location>
        <begin position="355"/>
        <end position="382"/>
    </location>
</feature>
<dbReference type="Pfam" id="PF15341">
    <property type="entry name" value="SLX9"/>
    <property type="match status" value="1"/>
</dbReference>
<evidence type="ECO:0000256" key="1">
    <source>
        <dbReference type="ARBA" id="ARBA00004604"/>
    </source>
</evidence>
<feature type="region of interest" description="Disordered" evidence="5">
    <location>
        <begin position="1"/>
        <end position="115"/>
    </location>
</feature>
<keyword evidence="6" id="KW-1185">Reference proteome</keyword>
<name>A0A1S3GI16_DIPOR</name>
<evidence type="ECO:0000313" key="7">
    <source>
        <dbReference type="RefSeq" id="XP_012888350.1"/>
    </source>
</evidence>
<keyword evidence="3" id="KW-0539">Nucleus</keyword>
<dbReference type="GO" id="GO:0030686">
    <property type="term" value="C:90S preribosome"/>
    <property type="evidence" value="ECO:0007669"/>
    <property type="project" value="InterPro"/>
</dbReference>
<dbReference type="InterPro" id="IPR028160">
    <property type="entry name" value="Slx9-like"/>
</dbReference>
<evidence type="ECO:0000256" key="4">
    <source>
        <dbReference type="SAM" id="Coils"/>
    </source>
</evidence>
<dbReference type="PANTHER" id="PTHR31109:SF2">
    <property type="entry name" value="RIBOSOME BIOGENESIS PROTEIN SLX9 HOMOLOG"/>
    <property type="match status" value="1"/>
</dbReference>
<dbReference type="STRING" id="10020.ENSDORP00000017348"/>
<dbReference type="KEGG" id="dord:105998231"/>
<organism evidence="6 7">
    <name type="scientific">Dipodomys ordii</name>
    <name type="common">Ord's kangaroo rat</name>
    <dbReference type="NCBI Taxonomy" id="10020"/>
    <lineage>
        <taxon>Eukaryota</taxon>
        <taxon>Metazoa</taxon>
        <taxon>Chordata</taxon>
        <taxon>Craniata</taxon>
        <taxon>Vertebrata</taxon>
        <taxon>Euteleostomi</taxon>
        <taxon>Mammalia</taxon>
        <taxon>Eutheria</taxon>
        <taxon>Euarchontoglires</taxon>
        <taxon>Glires</taxon>
        <taxon>Rodentia</taxon>
        <taxon>Castorimorpha</taxon>
        <taxon>Heteromyidae</taxon>
        <taxon>Dipodomyinae</taxon>
        <taxon>Dipodomys</taxon>
    </lineage>
</organism>
<dbReference type="OrthoDB" id="18703at2759"/>
<dbReference type="GO" id="GO:0005730">
    <property type="term" value="C:nucleolus"/>
    <property type="evidence" value="ECO:0007669"/>
    <property type="project" value="UniProtKB-SubCell"/>
</dbReference>